<dbReference type="AlphaFoldDB" id="A0AAN8F0A9"/>
<keyword evidence="2" id="KW-1185">Reference proteome</keyword>
<dbReference type="Pfam" id="PF13365">
    <property type="entry name" value="Trypsin_2"/>
    <property type="match status" value="1"/>
</dbReference>
<dbReference type="EMBL" id="JAKLMC020000008">
    <property type="protein sequence ID" value="KAK5954448.1"/>
    <property type="molecule type" value="Genomic_DNA"/>
</dbReference>
<comment type="caution">
    <text evidence="1">The sequence shown here is derived from an EMBL/GenBank/DDBJ whole genome shotgun (WGS) entry which is preliminary data.</text>
</comment>
<name>A0AAN8F0A9_9EURO</name>
<dbReference type="InterPro" id="IPR009003">
    <property type="entry name" value="Peptidase_S1_PA"/>
</dbReference>
<evidence type="ECO:0000313" key="2">
    <source>
        <dbReference type="Proteomes" id="UP001316803"/>
    </source>
</evidence>
<proteinExistence type="predicted"/>
<evidence type="ECO:0000313" key="1">
    <source>
        <dbReference type="EMBL" id="KAK5954448.1"/>
    </source>
</evidence>
<dbReference type="Proteomes" id="UP001316803">
    <property type="component" value="Unassembled WGS sequence"/>
</dbReference>
<gene>
    <name evidence="1" type="ORF">OHC33_004170</name>
</gene>
<dbReference type="SUPFAM" id="SSF50494">
    <property type="entry name" value="Trypsin-like serine proteases"/>
    <property type="match status" value="1"/>
</dbReference>
<accession>A0AAN8F0A9</accession>
<reference evidence="1 2" key="1">
    <citation type="submission" date="2022-12" db="EMBL/GenBank/DDBJ databases">
        <title>Genomic features and morphological characterization of a novel Knufia sp. strain isolated from spacecraft assembly facility.</title>
        <authorList>
            <person name="Teixeira M."/>
            <person name="Chander A.M."/>
            <person name="Stajich J.E."/>
            <person name="Venkateswaran K."/>
        </authorList>
    </citation>
    <scope>NUCLEOTIDE SEQUENCE [LARGE SCALE GENOMIC DNA]</scope>
    <source>
        <strain evidence="1 2">FJI-L2-BK-P2</strain>
    </source>
</reference>
<organism evidence="1 2">
    <name type="scientific">Knufia fluminis</name>
    <dbReference type="NCBI Taxonomy" id="191047"/>
    <lineage>
        <taxon>Eukaryota</taxon>
        <taxon>Fungi</taxon>
        <taxon>Dikarya</taxon>
        <taxon>Ascomycota</taxon>
        <taxon>Pezizomycotina</taxon>
        <taxon>Eurotiomycetes</taxon>
        <taxon>Chaetothyriomycetidae</taxon>
        <taxon>Chaetothyriales</taxon>
        <taxon>Trichomeriaceae</taxon>
        <taxon>Knufia</taxon>
    </lineage>
</organism>
<sequence>MTVCSGFVVNASLSNHQQGDTVVTCAHTLEEIYRHVKRDSAAGETATPSFSFILPSSGPPRVVTKLLSSAPRSDVIVLETQPTIPSRRLRPLPLTPFPVYTDTPVLTHLFGSPKPPAVQHSIARTKFVQRRDDADEVEMPIEWLDSHAWRRWGSGVMLGYRSYTGLELEAGISSVLPHILTSILPTSGSSGGPLVNGENGCVVGMISGRRMDNRVEGERGWGCSSEGIFEMFALPGFMPSVG</sequence>
<protein>
    <submittedName>
        <fullName evidence="1">Uncharacterized protein</fullName>
    </submittedName>
</protein>